<name>A0ABY6NWM6_9NOCA</name>
<dbReference type="RefSeq" id="WP_265381490.1">
    <property type="nucleotide sequence ID" value="NZ_CP110615.1"/>
</dbReference>
<dbReference type="SUPFAM" id="SSF50475">
    <property type="entry name" value="FMN-binding split barrel"/>
    <property type="match status" value="1"/>
</dbReference>
<dbReference type="Proteomes" id="UP001164965">
    <property type="component" value="Chromosome"/>
</dbReference>
<evidence type="ECO:0000313" key="3">
    <source>
        <dbReference type="Proteomes" id="UP001164965"/>
    </source>
</evidence>
<sequence>MTEPLSREAVLHWVRHEAGFAQLVTVGRAGQPISRTLGAPVNNDWTVDLVQRSAHRRIDHLRRNPAVELIWVGTPVPGSRNDHPAVFDYGRLVPRVVFLRGRAELMPTEWTVARYLEQNALLRAGGAGTRAPDRTAEQAAADLVGVRLTPVRVRAEGFAEGAAALSWNMEDTP</sequence>
<evidence type="ECO:0000313" key="2">
    <source>
        <dbReference type="EMBL" id="UZJ23383.1"/>
    </source>
</evidence>
<organism evidence="2 3">
    <name type="scientific">Rhodococcus antarcticus</name>
    <dbReference type="NCBI Taxonomy" id="2987751"/>
    <lineage>
        <taxon>Bacteria</taxon>
        <taxon>Bacillati</taxon>
        <taxon>Actinomycetota</taxon>
        <taxon>Actinomycetes</taxon>
        <taxon>Mycobacteriales</taxon>
        <taxon>Nocardiaceae</taxon>
        <taxon>Rhodococcus</taxon>
    </lineage>
</organism>
<dbReference type="InterPro" id="IPR011576">
    <property type="entry name" value="Pyridox_Oxase_N"/>
</dbReference>
<dbReference type="EMBL" id="CP110615">
    <property type="protein sequence ID" value="UZJ23383.1"/>
    <property type="molecule type" value="Genomic_DNA"/>
</dbReference>
<feature type="domain" description="Pyridoxamine 5'-phosphate oxidase N-terminal" evidence="1">
    <location>
        <begin position="16"/>
        <end position="154"/>
    </location>
</feature>
<dbReference type="Pfam" id="PF01243">
    <property type="entry name" value="PNPOx_N"/>
    <property type="match status" value="1"/>
</dbReference>
<dbReference type="InterPro" id="IPR012349">
    <property type="entry name" value="Split_barrel_FMN-bd"/>
</dbReference>
<protein>
    <recommendedName>
        <fullName evidence="1">Pyridoxamine 5'-phosphate oxidase N-terminal domain-containing protein</fullName>
    </recommendedName>
</protein>
<evidence type="ECO:0000259" key="1">
    <source>
        <dbReference type="Pfam" id="PF01243"/>
    </source>
</evidence>
<accession>A0ABY6NWM6</accession>
<keyword evidence="3" id="KW-1185">Reference proteome</keyword>
<reference evidence="2" key="1">
    <citation type="submission" date="2022-10" db="EMBL/GenBank/DDBJ databases">
        <title>Rhodococcus sp.75.</title>
        <authorList>
            <person name="Sun M."/>
        </authorList>
    </citation>
    <scope>NUCLEOTIDE SEQUENCE</scope>
    <source>
        <strain evidence="2">75</strain>
    </source>
</reference>
<dbReference type="Gene3D" id="2.30.110.10">
    <property type="entry name" value="Electron Transport, Fmn-binding Protein, Chain A"/>
    <property type="match status" value="1"/>
</dbReference>
<gene>
    <name evidence="2" type="ORF">RHODO2019_09030</name>
</gene>
<proteinExistence type="predicted"/>